<evidence type="ECO:0000256" key="1">
    <source>
        <dbReference type="ARBA" id="ARBA00004496"/>
    </source>
</evidence>
<evidence type="ECO:0000259" key="17">
    <source>
        <dbReference type="PROSITE" id="PS50208"/>
    </source>
</evidence>
<keyword evidence="6" id="KW-0053">Apoptosis</keyword>
<gene>
    <name evidence="18" type="ORF">EXN66_Car009231</name>
</gene>
<dbReference type="PRINTS" id="PR00376">
    <property type="entry name" value="IL1BCENZYME"/>
</dbReference>
<dbReference type="GO" id="GO:0030182">
    <property type="term" value="P:neuron differentiation"/>
    <property type="evidence" value="ECO:0007669"/>
    <property type="project" value="TreeGrafter"/>
</dbReference>
<dbReference type="InterPro" id="IPR001309">
    <property type="entry name" value="Pept_C14_p20"/>
</dbReference>
<evidence type="ECO:0000256" key="11">
    <source>
        <dbReference type="ARBA" id="ARBA00023145"/>
    </source>
</evidence>
<dbReference type="FunFam" id="3.30.70.1470:FF:000002">
    <property type="entry name" value="Caspase-3"/>
    <property type="match status" value="1"/>
</dbReference>
<dbReference type="GO" id="GO:0005737">
    <property type="term" value="C:cytoplasm"/>
    <property type="evidence" value="ECO:0007669"/>
    <property type="project" value="UniProtKB-SubCell"/>
</dbReference>
<feature type="domain" description="Caspase family p20" evidence="17">
    <location>
        <begin position="63"/>
        <end position="187"/>
    </location>
</feature>
<dbReference type="EC" id="3.4.22.56" evidence="13"/>
<keyword evidence="10" id="KW-0007">Acetylation</keyword>
<dbReference type="InterPro" id="IPR011600">
    <property type="entry name" value="Pept_C14_caspase"/>
</dbReference>
<dbReference type="CDD" id="cd00032">
    <property type="entry name" value="CASc"/>
    <property type="match status" value="1"/>
</dbReference>
<dbReference type="SUPFAM" id="SSF52129">
    <property type="entry name" value="Caspase-like"/>
    <property type="match status" value="1"/>
</dbReference>
<keyword evidence="7" id="KW-0378">Hydrolase</keyword>
<dbReference type="Pfam" id="PF00656">
    <property type="entry name" value="Peptidase_C14"/>
    <property type="match status" value="1"/>
</dbReference>
<dbReference type="GO" id="GO:0031264">
    <property type="term" value="C:death-inducing signaling complex"/>
    <property type="evidence" value="ECO:0007669"/>
    <property type="project" value="TreeGrafter"/>
</dbReference>
<dbReference type="InterPro" id="IPR015917">
    <property type="entry name" value="Pept_C14A"/>
</dbReference>
<reference evidence="19" key="2">
    <citation type="submission" date="2019-02" db="EMBL/GenBank/DDBJ databases">
        <title>Opniocepnalus argus Var Kimnra genome.</title>
        <authorList>
            <person name="Zhou C."/>
            <person name="Xiao S."/>
        </authorList>
    </citation>
    <scope>NUCLEOTIDE SEQUENCE [LARGE SCALE GENOMIC DNA]</scope>
</reference>
<evidence type="ECO:0000256" key="6">
    <source>
        <dbReference type="ARBA" id="ARBA00022703"/>
    </source>
</evidence>
<name>A0A6G1PTG5_CHAAH</name>
<dbReference type="GO" id="GO:0030218">
    <property type="term" value="P:erythrocyte differentiation"/>
    <property type="evidence" value="ECO:0007669"/>
    <property type="project" value="TreeGrafter"/>
</dbReference>
<dbReference type="PANTHER" id="PTHR10454:SF198">
    <property type="entry name" value="CASPASE-3"/>
    <property type="match status" value="1"/>
</dbReference>
<keyword evidence="3" id="KW-0963">Cytoplasm</keyword>
<dbReference type="InterPro" id="IPR002398">
    <property type="entry name" value="Pept_C14"/>
</dbReference>
<dbReference type="PROSITE" id="PS50208">
    <property type="entry name" value="CASPASE_P20"/>
    <property type="match status" value="1"/>
</dbReference>
<protein>
    <recommendedName>
        <fullName evidence="14">Caspase-3</fullName>
        <ecNumber evidence="13">3.4.22.56</ecNumber>
    </recommendedName>
</protein>
<dbReference type="InterPro" id="IPR016129">
    <property type="entry name" value="Caspase_his_AS"/>
</dbReference>
<dbReference type="AlphaFoldDB" id="A0A6G1PTG5"/>
<dbReference type="InterPro" id="IPR033139">
    <property type="entry name" value="Caspase_cys_AS"/>
</dbReference>
<evidence type="ECO:0000256" key="8">
    <source>
        <dbReference type="ARBA" id="ARBA00022807"/>
    </source>
</evidence>
<keyword evidence="9" id="KW-0832">Ubl conjugation</keyword>
<evidence type="ECO:0000256" key="5">
    <source>
        <dbReference type="ARBA" id="ARBA00022670"/>
    </source>
</evidence>
<dbReference type="GO" id="GO:0051604">
    <property type="term" value="P:protein maturation"/>
    <property type="evidence" value="ECO:0007669"/>
    <property type="project" value="UniProtKB-ARBA"/>
</dbReference>
<feature type="domain" description="Caspase family p10" evidence="16">
    <location>
        <begin position="203"/>
        <end position="297"/>
    </location>
</feature>
<dbReference type="InterPro" id="IPR029030">
    <property type="entry name" value="Caspase-like_dom_sf"/>
</dbReference>
<proteinExistence type="inferred from homology"/>
<dbReference type="GO" id="GO:0043525">
    <property type="term" value="P:positive regulation of neuron apoptotic process"/>
    <property type="evidence" value="ECO:0007669"/>
    <property type="project" value="TreeGrafter"/>
</dbReference>
<evidence type="ECO:0000256" key="7">
    <source>
        <dbReference type="ARBA" id="ARBA00022801"/>
    </source>
</evidence>
<comment type="similarity">
    <text evidence="2 15">Belongs to the peptidase C14A family.</text>
</comment>
<dbReference type="GO" id="GO:0097194">
    <property type="term" value="P:execution phase of apoptosis"/>
    <property type="evidence" value="ECO:0007669"/>
    <property type="project" value="UniProtKB-ARBA"/>
</dbReference>
<evidence type="ECO:0000256" key="14">
    <source>
        <dbReference type="ARBA" id="ARBA00039708"/>
    </source>
</evidence>
<evidence type="ECO:0000256" key="2">
    <source>
        <dbReference type="ARBA" id="ARBA00010134"/>
    </source>
</evidence>
<evidence type="ECO:0000259" key="16">
    <source>
        <dbReference type="PROSITE" id="PS50207"/>
    </source>
</evidence>
<evidence type="ECO:0000256" key="13">
    <source>
        <dbReference type="ARBA" id="ARBA00038900"/>
    </source>
</evidence>
<reference evidence="18 19" key="1">
    <citation type="submission" date="2019-02" db="EMBL/GenBank/DDBJ databases">
        <title>Opniocepnalus argus genome.</title>
        <authorList>
            <person name="Zhou C."/>
            <person name="Xiao S."/>
        </authorList>
    </citation>
    <scope>NUCLEOTIDE SEQUENCE [LARGE SCALE GENOMIC DNA]</scope>
    <source>
        <strain evidence="18">OARG1902GOOAL</strain>
        <tissue evidence="18">Muscle</tissue>
    </source>
</reference>
<dbReference type="InterPro" id="IPR002138">
    <property type="entry name" value="Pept_C14_p10"/>
</dbReference>
<dbReference type="Gene3D" id="3.40.50.1460">
    <property type="match status" value="1"/>
</dbReference>
<dbReference type="GO" id="GO:0004197">
    <property type="term" value="F:cysteine-type endopeptidase activity"/>
    <property type="evidence" value="ECO:0007669"/>
    <property type="project" value="InterPro"/>
</dbReference>
<evidence type="ECO:0000256" key="4">
    <source>
        <dbReference type="ARBA" id="ARBA00022553"/>
    </source>
</evidence>
<dbReference type="EMBL" id="CM015720">
    <property type="protein sequence ID" value="KAF3693555.1"/>
    <property type="molecule type" value="Genomic_DNA"/>
</dbReference>
<comment type="subcellular location">
    <subcellularLocation>
        <location evidence="1">Cytoplasm</location>
    </subcellularLocation>
</comment>
<dbReference type="PROSITE" id="PS01121">
    <property type="entry name" value="CASPASE_HIS"/>
    <property type="match status" value="1"/>
</dbReference>
<evidence type="ECO:0000256" key="9">
    <source>
        <dbReference type="ARBA" id="ARBA00022843"/>
    </source>
</evidence>
<dbReference type="GO" id="GO:0006508">
    <property type="term" value="P:proteolysis"/>
    <property type="evidence" value="ECO:0007669"/>
    <property type="project" value="UniProtKB-KW"/>
</dbReference>
<dbReference type="Gene3D" id="3.30.70.1470">
    <property type="entry name" value="Caspase-like"/>
    <property type="match status" value="1"/>
</dbReference>
<sequence>MAEFHDGEEHSEGDTIDALAFWKKPSAAATGRSTTAEEVDSVHKSSTKVADSDSYCYKMDYPRLGVCLIINNKNFHKSTRMSTRDGTDVDAALAKKTFTDLGYETRVVNDQTVKQMVKLLWNVSKEDHGNSASFVCVFLSHGDEGVIYGTDGPEKFENLTKFFKGHSCRSLIGKPKLFFIQACRGTELDAGACTETDSVAEEKSERIPVEADFLYAYSTAPGYYSWRNTFNGSWFIQSLCQILEMYKGKLDLMQIMTRVNHRVALQFESSSTLPGFSGKKQIPCIISMLTKDVYLPG</sequence>
<keyword evidence="5" id="KW-0645">Protease</keyword>
<evidence type="ECO:0000256" key="3">
    <source>
        <dbReference type="ARBA" id="ARBA00022490"/>
    </source>
</evidence>
<evidence type="ECO:0000256" key="15">
    <source>
        <dbReference type="RuleBase" id="RU003971"/>
    </source>
</evidence>
<keyword evidence="19" id="KW-1185">Reference proteome</keyword>
<evidence type="ECO:0000256" key="10">
    <source>
        <dbReference type="ARBA" id="ARBA00022990"/>
    </source>
</evidence>
<comment type="catalytic activity">
    <reaction evidence="12">
        <text>Strict requirement for an Asp residue at positions P1 and P4. It has a preferred cleavage sequence of Asp-Xaa-Xaa-Asp-|- with a hydrophobic amino-acid residue at P2 and a hydrophilic amino-acid residue at P3, although Val or Ala are also accepted at this position.</text>
        <dbReference type="EC" id="3.4.22.56"/>
    </reaction>
</comment>
<evidence type="ECO:0000313" key="19">
    <source>
        <dbReference type="Proteomes" id="UP000503349"/>
    </source>
</evidence>
<dbReference type="FunFam" id="3.40.50.1460:FF:000001">
    <property type="entry name" value="Caspase-3 preproprotein"/>
    <property type="match status" value="1"/>
</dbReference>
<keyword evidence="8" id="KW-0788">Thiol protease</keyword>
<evidence type="ECO:0000256" key="12">
    <source>
        <dbReference type="ARBA" id="ARBA00036189"/>
    </source>
</evidence>
<evidence type="ECO:0000313" key="18">
    <source>
        <dbReference type="EMBL" id="KAF3693555.1"/>
    </source>
</evidence>
<dbReference type="PROSITE" id="PS01122">
    <property type="entry name" value="CASPASE_CYS"/>
    <property type="match status" value="1"/>
</dbReference>
<organism evidence="18 19">
    <name type="scientific">Channa argus</name>
    <name type="common">Northern snakehead</name>
    <name type="synonym">Ophicephalus argus</name>
    <dbReference type="NCBI Taxonomy" id="215402"/>
    <lineage>
        <taxon>Eukaryota</taxon>
        <taxon>Metazoa</taxon>
        <taxon>Chordata</taxon>
        <taxon>Craniata</taxon>
        <taxon>Vertebrata</taxon>
        <taxon>Euteleostomi</taxon>
        <taxon>Actinopterygii</taxon>
        <taxon>Neopterygii</taxon>
        <taxon>Teleostei</taxon>
        <taxon>Neoteleostei</taxon>
        <taxon>Acanthomorphata</taxon>
        <taxon>Anabantaria</taxon>
        <taxon>Anabantiformes</taxon>
        <taxon>Channoidei</taxon>
        <taxon>Channidae</taxon>
        <taxon>Channa</taxon>
    </lineage>
</organism>
<dbReference type="PROSITE" id="PS50207">
    <property type="entry name" value="CASPASE_P10"/>
    <property type="match status" value="1"/>
</dbReference>
<keyword evidence="4" id="KW-0597">Phosphoprotein</keyword>
<dbReference type="SMART" id="SM00115">
    <property type="entry name" value="CASc"/>
    <property type="match status" value="1"/>
</dbReference>
<accession>A0A6G1PTG5</accession>
<dbReference type="PANTHER" id="PTHR10454">
    <property type="entry name" value="CASPASE"/>
    <property type="match status" value="1"/>
</dbReference>
<dbReference type="OrthoDB" id="6116485at2759"/>
<dbReference type="GO" id="GO:0030216">
    <property type="term" value="P:keratinocyte differentiation"/>
    <property type="evidence" value="ECO:0007669"/>
    <property type="project" value="TreeGrafter"/>
</dbReference>
<keyword evidence="11" id="KW-0865">Zymogen</keyword>
<dbReference type="Proteomes" id="UP000503349">
    <property type="component" value="Chromosome 9"/>
</dbReference>